<dbReference type="PROSITE" id="PS51258">
    <property type="entry name" value="MHD1"/>
    <property type="match status" value="1"/>
</dbReference>
<dbReference type="HOGENOM" id="CLU_080575_0_0_1"/>
<feature type="compositionally biased region" description="Polar residues" evidence="5">
    <location>
        <begin position="342"/>
        <end position="351"/>
    </location>
</feature>
<reference evidence="8" key="2">
    <citation type="submission" date="2008-12" db="EMBL/GenBank/DDBJ databases">
        <title>Improved gene annotation of the rice (Oryza sativa) genomes.</title>
        <authorList>
            <person name="Wang J."/>
            <person name="Li R."/>
            <person name="Fan W."/>
            <person name="Huang Q."/>
            <person name="Zhang J."/>
            <person name="Zhou Y."/>
            <person name="Hu Y."/>
            <person name="Zi S."/>
            <person name="Li J."/>
            <person name="Ni P."/>
            <person name="Zheng H."/>
            <person name="Zhang Y."/>
            <person name="Zhao M."/>
            <person name="Hao Q."/>
            <person name="McDermott J."/>
            <person name="Samudrala R."/>
            <person name="Kristiansen K."/>
            <person name="Wong G.K.-S."/>
        </authorList>
    </citation>
    <scope>NUCLEOTIDE SEQUENCE</scope>
</reference>
<evidence type="ECO:0000259" key="6">
    <source>
        <dbReference type="PROSITE" id="PS51258"/>
    </source>
</evidence>
<feature type="compositionally biased region" description="Polar residues" evidence="5">
    <location>
        <begin position="232"/>
        <end position="246"/>
    </location>
</feature>
<evidence type="ECO:0000259" key="7">
    <source>
        <dbReference type="PROSITE" id="PS51259"/>
    </source>
</evidence>
<feature type="compositionally biased region" description="Basic residues" evidence="5">
    <location>
        <begin position="323"/>
        <end position="338"/>
    </location>
</feature>
<accession>B9FAM2</accession>
<evidence type="ECO:0000256" key="2">
    <source>
        <dbReference type="ARBA" id="ARBA00022692"/>
    </source>
</evidence>
<keyword evidence="4" id="KW-0472">Membrane</keyword>
<dbReference type="InterPro" id="IPR014772">
    <property type="entry name" value="Munc13_dom-2"/>
</dbReference>
<comment type="subcellular location">
    <subcellularLocation>
        <location evidence="1">Membrane</location>
        <topology evidence="1">Multi-pass membrane protein</topology>
    </subcellularLocation>
</comment>
<evidence type="ECO:0000256" key="3">
    <source>
        <dbReference type="ARBA" id="ARBA00022989"/>
    </source>
</evidence>
<dbReference type="InterPro" id="IPR036259">
    <property type="entry name" value="MFS_trans_sf"/>
</dbReference>
<dbReference type="InterPro" id="IPR000109">
    <property type="entry name" value="POT_fam"/>
</dbReference>
<dbReference type="PANTHER" id="PTHR31280:SF2">
    <property type="entry name" value="PROTEIN UNC-13 HOMOLOG"/>
    <property type="match status" value="1"/>
</dbReference>
<dbReference type="Gene3D" id="1.10.357.50">
    <property type="match status" value="1"/>
</dbReference>
<feature type="compositionally biased region" description="Basic and acidic residues" evidence="5">
    <location>
        <begin position="268"/>
        <end position="279"/>
    </location>
</feature>
<feature type="region of interest" description="Disordered" evidence="5">
    <location>
        <begin position="232"/>
        <end position="279"/>
    </location>
</feature>
<feature type="region of interest" description="Disordered" evidence="5">
    <location>
        <begin position="320"/>
        <end position="351"/>
    </location>
</feature>
<protein>
    <submittedName>
        <fullName evidence="8">Uncharacterized protein</fullName>
    </submittedName>
</protein>
<dbReference type="EMBL" id="CM000140">
    <property type="protein sequence ID" value="EEE59706.1"/>
    <property type="molecule type" value="Genomic_DNA"/>
</dbReference>
<feature type="domain" description="MHD1" evidence="6">
    <location>
        <begin position="733"/>
        <end position="875"/>
    </location>
</feature>
<keyword evidence="2" id="KW-0812">Transmembrane</keyword>
<feature type="compositionally biased region" description="Acidic residues" evidence="5">
    <location>
        <begin position="254"/>
        <end position="267"/>
    </location>
</feature>
<dbReference type="Pfam" id="PF00854">
    <property type="entry name" value="PTR2"/>
    <property type="match status" value="1"/>
</dbReference>
<evidence type="ECO:0000256" key="1">
    <source>
        <dbReference type="ARBA" id="ARBA00004141"/>
    </source>
</evidence>
<dbReference type="GO" id="GO:0016020">
    <property type="term" value="C:membrane"/>
    <property type="evidence" value="ECO:0007669"/>
    <property type="project" value="UniProtKB-SubCell"/>
</dbReference>
<evidence type="ECO:0000313" key="8">
    <source>
        <dbReference type="EMBL" id="EEE59706.1"/>
    </source>
</evidence>
<reference evidence="8" key="1">
    <citation type="journal article" date="2005" name="PLoS Biol.">
        <title>The genomes of Oryza sativa: a history of duplications.</title>
        <authorList>
            <person name="Yu J."/>
            <person name="Wang J."/>
            <person name="Lin W."/>
            <person name="Li S."/>
            <person name="Li H."/>
            <person name="Zhou J."/>
            <person name="Ni P."/>
            <person name="Dong W."/>
            <person name="Hu S."/>
            <person name="Zeng C."/>
            <person name="Zhang J."/>
            <person name="Zhang Y."/>
            <person name="Li R."/>
            <person name="Xu Z."/>
            <person name="Li S."/>
            <person name="Li X."/>
            <person name="Zheng H."/>
            <person name="Cong L."/>
            <person name="Lin L."/>
            <person name="Yin J."/>
            <person name="Geng J."/>
            <person name="Li G."/>
            <person name="Shi J."/>
            <person name="Liu J."/>
            <person name="Lv H."/>
            <person name="Li J."/>
            <person name="Wang J."/>
            <person name="Deng Y."/>
            <person name="Ran L."/>
            <person name="Shi X."/>
            <person name="Wang X."/>
            <person name="Wu Q."/>
            <person name="Li C."/>
            <person name="Ren X."/>
            <person name="Wang J."/>
            <person name="Wang X."/>
            <person name="Li D."/>
            <person name="Liu D."/>
            <person name="Zhang X."/>
            <person name="Ji Z."/>
            <person name="Zhao W."/>
            <person name="Sun Y."/>
            <person name="Zhang Z."/>
            <person name="Bao J."/>
            <person name="Han Y."/>
            <person name="Dong L."/>
            <person name="Ji J."/>
            <person name="Chen P."/>
            <person name="Wu S."/>
            <person name="Liu J."/>
            <person name="Xiao Y."/>
            <person name="Bu D."/>
            <person name="Tan J."/>
            <person name="Yang L."/>
            <person name="Ye C."/>
            <person name="Zhang J."/>
            <person name="Xu J."/>
            <person name="Zhou Y."/>
            <person name="Yu Y."/>
            <person name="Zhang B."/>
            <person name="Zhuang S."/>
            <person name="Wei H."/>
            <person name="Liu B."/>
            <person name="Lei M."/>
            <person name="Yu H."/>
            <person name="Li Y."/>
            <person name="Xu H."/>
            <person name="Wei S."/>
            <person name="He X."/>
            <person name="Fang L."/>
            <person name="Zhang Z."/>
            <person name="Zhang Y."/>
            <person name="Huang X."/>
            <person name="Su Z."/>
            <person name="Tong W."/>
            <person name="Li J."/>
            <person name="Tong Z."/>
            <person name="Li S."/>
            <person name="Ye J."/>
            <person name="Wang L."/>
            <person name="Fang L."/>
            <person name="Lei T."/>
            <person name="Chen C."/>
            <person name="Chen H."/>
            <person name="Xu Z."/>
            <person name="Li H."/>
            <person name="Huang H."/>
            <person name="Zhang F."/>
            <person name="Xu H."/>
            <person name="Li N."/>
            <person name="Zhao C."/>
            <person name="Li S."/>
            <person name="Dong L."/>
            <person name="Huang Y."/>
            <person name="Li L."/>
            <person name="Xi Y."/>
            <person name="Qi Q."/>
            <person name="Li W."/>
            <person name="Zhang B."/>
            <person name="Hu W."/>
            <person name="Zhang Y."/>
            <person name="Tian X."/>
            <person name="Jiao Y."/>
            <person name="Liang X."/>
            <person name="Jin J."/>
            <person name="Gao L."/>
            <person name="Zheng W."/>
            <person name="Hao B."/>
            <person name="Liu S."/>
            <person name="Wang W."/>
            <person name="Yuan L."/>
            <person name="Cao M."/>
            <person name="McDermott J."/>
            <person name="Samudrala R."/>
            <person name="Wang J."/>
            <person name="Wong G.K."/>
            <person name="Yang H."/>
        </authorList>
    </citation>
    <scope>NUCLEOTIDE SEQUENCE [LARGE SCALE GENOMIC DNA]</scope>
</reference>
<dbReference type="InterPro" id="IPR008528">
    <property type="entry name" value="unc-13_homologue"/>
</dbReference>
<sequence>MTQDFHLAEGFTVAQMTLYGYLVRCHRQPTDFYGLYVLAHSFQDEFGDAVPRRLVALLTITVLVYVQDNVGRQWGYDICAVGILAGLVVFLSGTRKYRENVVELLQRYRRDRHVLLNYMLSGNLIKKVVMPPGAISLDDVDIDQVSVDYVLNCAKKGEALDLGDAIRLFHDSLDYPYVNNSGTVEEFFLLTKPEYSGPAPAREPPPVPAIAPSPVVIPAPIVDPPPVAVHSPVSTTNLSKSQSFDSPTEKELTIDDIEDFEDEEDEFDSRRASRRHQSDANDLSLRLPLFETGITDDDLRETAYEILVAAAGASGGLIVPQKEKKKEKRNKLMRKLGRSKSESTQSQTQRQPGLVGLLETMRAQLEITESMDIRTRQGLLNAMVGKVGKRMDNLLIPLELLCCISRAEFSDMKAYLRWQKRQLNMLEEGLINHPVVGFGELGRKVNELRNLFRKIEESESLQPSAVEVQRTECLRSLREVATSLSERPARGDLTGEEVEEILELLKSTWRILGITETIHDTCYAWVLFRQFVFTGEQGLLKVVIEHLRKIPLKEQRGPQERLHLKSLRSSVDAEDSFQDFTFFQSFLSPVQKWVDKKLNDYHLHFSEGPSMMADIVTVAMLIRRILGEENNKGMESPDRDQIDRYITSSVKSAFVKMAHSVEAKADTSHEHVLASLAEETKKLLKKDTTVFSSVLSKWHPQSAVVSASLLHKLYGSKLKPFLEHAEHLTEDVVSVFPAADALEQYIMSVMASVVGDDGLDSICRQKLAPYQIESKSGTLILRWVNGQLERIETWVKRAAEQETWDPISPQQRHGASIVEVYRIIEETADQFFAFKVPMRTGELNSLCRGFDKAFQVYTQLVTGPIVDREDLIPPVPVLTRYKKELGIKAFVKKEIHEVRTVDERKASEIIQLTMPKLCVRLNSLYYGISQLSKLEDSINERWARRKSESINIRRSMSEKSKSAVSSQKNQFDGSRKEINAAIDRICEFTGLKVIFWDLQQPFIDNLYKNNVSQARLDAIMEVLDTVLNQLCNVIVEQLRDRVVTGLLQASLDGLLRVILDGGPTRVFSPSDATLLEEDLEILKEFFISGGDGLPRGTVENLVSRVRPVIDLIKQETRVLIDDLREVTQGAKSKFGTDSKTLLRVLCHRNDSEASHYVKKQFKIPSSAPAT</sequence>
<feature type="domain" description="MHD2" evidence="7">
    <location>
        <begin position="1013"/>
        <end position="1123"/>
    </location>
</feature>
<dbReference type="Proteomes" id="UP000007752">
    <property type="component" value="Chromosome 3"/>
</dbReference>
<dbReference type="Pfam" id="PF25761">
    <property type="entry name" value="TPR_PATROL1"/>
    <property type="match status" value="1"/>
</dbReference>
<dbReference type="PROSITE" id="PS51259">
    <property type="entry name" value="MHD2"/>
    <property type="match status" value="1"/>
</dbReference>
<dbReference type="InterPro" id="IPR057984">
    <property type="entry name" value="PATROL1_C"/>
</dbReference>
<evidence type="ECO:0000256" key="4">
    <source>
        <dbReference type="ARBA" id="ARBA00023136"/>
    </source>
</evidence>
<dbReference type="AlphaFoldDB" id="B9FAM2"/>
<proteinExistence type="predicted"/>
<keyword evidence="3" id="KW-1133">Transmembrane helix</keyword>
<evidence type="ECO:0000256" key="5">
    <source>
        <dbReference type="SAM" id="MobiDB-lite"/>
    </source>
</evidence>
<organism evidence="8">
    <name type="scientific">Oryza sativa subsp. japonica</name>
    <name type="common">Rice</name>
    <dbReference type="NCBI Taxonomy" id="39947"/>
    <lineage>
        <taxon>Eukaryota</taxon>
        <taxon>Viridiplantae</taxon>
        <taxon>Streptophyta</taxon>
        <taxon>Embryophyta</taxon>
        <taxon>Tracheophyta</taxon>
        <taxon>Spermatophyta</taxon>
        <taxon>Magnoliopsida</taxon>
        <taxon>Liliopsida</taxon>
        <taxon>Poales</taxon>
        <taxon>Poaceae</taxon>
        <taxon>BOP clade</taxon>
        <taxon>Oryzoideae</taxon>
        <taxon>Oryzeae</taxon>
        <taxon>Oryzinae</taxon>
        <taxon>Oryza</taxon>
        <taxon>Oryza sativa</taxon>
    </lineage>
</organism>
<dbReference type="GO" id="GO:0022857">
    <property type="term" value="F:transmembrane transporter activity"/>
    <property type="evidence" value="ECO:0007669"/>
    <property type="project" value="InterPro"/>
</dbReference>
<gene>
    <name evidence="8" type="ORF">OsJ_12133</name>
</gene>
<dbReference type="PANTHER" id="PTHR31280">
    <property type="entry name" value="PROTEIN UNC-13 HOMOLOG"/>
    <property type="match status" value="1"/>
</dbReference>
<dbReference type="InterPro" id="IPR014770">
    <property type="entry name" value="Munc13_1"/>
</dbReference>
<dbReference type="Gene3D" id="1.20.1250.20">
    <property type="entry name" value="MFS general substrate transporter like domains"/>
    <property type="match status" value="1"/>
</dbReference>
<name>B9FAM2_ORYSJ</name>